<dbReference type="AlphaFoldDB" id="A0A8J6ALR1"/>
<dbReference type="EMBL" id="JAGFMF010011418">
    <property type="protein sequence ID" value="KAG8523153.1"/>
    <property type="molecule type" value="Genomic_DNA"/>
</dbReference>
<keyword evidence="2" id="KW-1185">Reference proteome</keyword>
<accession>A0A8J6ALR1</accession>
<evidence type="ECO:0000313" key="2">
    <source>
        <dbReference type="Proteomes" id="UP000700334"/>
    </source>
</evidence>
<gene>
    <name evidence="1" type="ORF">J0S82_012738</name>
</gene>
<protein>
    <submittedName>
        <fullName evidence="1">Uncharacterized protein</fullName>
    </submittedName>
</protein>
<organism evidence="1 2">
    <name type="scientific">Galemys pyrenaicus</name>
    <name type="common">Iberian desman</name>
    <name type="synonym">Pyrenean desman</name>
    <dbReference type="NCBI Taxonomy" id="202257"/>
    <lineage>
        <taxon>Eukaryota</taxon>
        <taxon>Metazoa</taxon>
        <taxon>Chordata</taxon>
        <taxon>Craniata</taxon>
        <taxon>Vertebrata</taxon>
        <taxon>Euteleostomi</taxon>
        <taxon>Mammalia</taxon>
        <taxon>Eutheria</taxon>
        <taxon>Laurasiatheria</taxon>
        <taxon>Eulipotyphla</taxon>
        <taxon>Talpidae</taxon>
        <taxon>Galemys</taxon>
    </lineage>
</organism>
<comment type="caution">
    <text evidence="1">The sequence shown here is derived from an EMBL/GenBank/DDBJ whole genome shotgun (WGS) entry which is preliminary data.</text>
</comment>
<proteinExistence type="predicted"/>
<dbReference type="Proteomes" id="UP000700334">
    <property type="component" value="Unassembled WGS sequence"/>
</dbReference>
<feature type="non-terminal residue" evidence="1">
    <location>
        <position position="86"/>
    </location>
</feature>
<reference evidence="1" key="1">
    <citation type="journal article" date="2021" name="Evol. Appl.">
        <title>The genome of the Pyrenean desman and the effects of bottlenecks and inbreeding on the genomic landscape of an endangered species.</title>
        <authorList>
            <person name="Escoda L."/>
            <person name="Castresana J."/>
        </authorList>
    </citation>
    <scope>NUCLEOTIDE SEQUENCE</scope>
    <source>
        <strain evidence="1">IBE-C5619</strain>
    </source>
</reference>
<name>A0A8J6ALR1_GALPY</name>
<sequence length="86" mass="9926">LQYSQTRYSRGLKSPAVLQVLSNYLMDKRCIKAYVPSQADMAKAFGRYGPANVKRPQEVELQIVKMTALIFWNLMMRRSKAKQQKG</sequence>
<evidence type="ECO:0000313" key="1">
    <source>
        <dbReference type="EMBL" id="KAG8523153.1"/>
    </source>
</evidence>